<dbReference type="PROSITE" id="PS51387">
    <property type="entry name" value="FAD_PCMH"/>
    <property type="match status" value="1"/>
</dbReference>
<feature type="domain" description="FAD-binding PCMH-type" evidence="8">
    <location>
        <begin position="209"/>
        <end position="382"/>
    </location>
</feature>
<protein>
    <submittedName>
        <fullName evidence="9">Xanthine dehydrogenase small subunit</fullName>
        <ecNumber evidence="9">1.17.1.4</ecNumber>
    </submittedName>
</protein>
<reference evidence="9 10" key="1">
    <citation type="journal article" date="2018" name="Environ. Microbiol.">
        <title>Genomes of ubiquitous marine and hypersaline Hydrogenovibrio, Thiomicrorhabdus and Thiomicrospira spp. encode a diversity of mechanisms to sustain chemolithoautotrophy in heterogeneous environments.</title>
        <authorList>
            <person name="Scott K.M."/>
            <person name="Williams J."/>
            <person name="Porter C.M.B."/>
            <person name="Russel S."/>
            <person name="Harmer T.L."/>
            <person name="Paul J.H."/>
            <person name="Antonen K.M."/>
            <person name="Bridges M.K."/>
            <person name="Camper G.J."/>
            <person name="Campla C.K."/>
            <person name="Casella L.G."/>
            <person name="Chase E."/>
            <person name="Conrad J.W."/>
            <person name="Cruz M.C."/>
            <person name="Dunlap D.S."/>
            <person name="Duran L."/>
            <person name="Fahsbender E.M."/>
            <person name="Goldsmith D.B."/>
            <person name="Keeley R.F."/>
            <person name="Kondoff M.R."/>
            <person name="Kussy B.I."/>
            <person name="Lane M.K."/>
            <person name="Lawler S."/>
            <person name="Leigh B.A."/>
            <person name="Lewis C."/>
            <person name="Lostal L.M."/>
            <person name="Marking D."/>
            <person name="Mancera P.A."/>
            <person name="McClenthan E.C."/>
            <person name="McIntyre E.A."/>
            <person name="Mine J.A."/>
            <person name="Modi S."/>
            <person name="Moore B.D."/>
            <person name="Morgan W.A."/>
            <person name="Nelson K.M."/>
            <person name="Nguyen K.N."/>
            <person name="Ogburn N."/>
            <person name="Parrino D.G."/>
            <person name="Pedapudi A.D."/>
            <person name="Pelham R.P."/>
            <person name="Preece A.M."/>
            <person name="Rampersad E.A."/>
            <person name="Richardson J.C."/>
            <person name="Rodgers C.M."/>
            <person name="Schaffer B.L."/>
            <person name="Sheridan N.E."/>
            <person name="Solone M.R."/>
            <person name="Staley Z.R."/>
            <person name="Tabuchi M."/>
            <person name="Waide R.J."/>
            <person name="Wanjugi P.W."/>
            <person name="Young S."/>
            <person name="Clum A."/>
            <person name="Daum C."/>
            <person name="Huntemann M."/>
            <person name="Ivanova N."/>
            <person name="Kyrpides N."/>
            <person name="Mikhailova N."/>
            <person name="Palaniappan K."/>
            <person name="Pillay M."/>
            <person name="Reddy T.B.K."/>
            <person name="Shapiro N."/>
            <person name="Stamatis D."/>
            <person name="Varghese N."/>
            <person name="Woyke T."/>
            <person name="Boden R."/>
            <person name="Freyermuth S.K."/>
            <person name="Kerfeld C.A."/>
        </authorList>
    </citation>
    <scope>NUCLEOTIDE SEQUENCE [LARGE SCALE GENOMIC DNA]</scope>
    <source>
        <strain evidence="9 10">JR-2</strain>
    </source>
</reference>
<dbReference type="Pfam" id="PF00941">
    <property type="entry name" value="FAD_binding_5"/>
    <property type="match status" value="1"/>
</dbReference>
<dbReference type="NCBIfam" id="TIGR02963">
    <property type="entry name" value="xanthine_xdhA"/>
    <property type="match status" value="1"/>
</dbReference>
<dbReference type="InterPro" id="IPR002888">
    <property type="entry name" value="2Fe-2S-bd"/>
</dbReference>
<dbReference type="AlphaFoldDB" id="A0A410H4W9"/>
<organism evidence="9 10">
    <name type="scientific">Hydrogenovibrio thermophilus</name>
    <dbReference type="NCBI Taxonomy" id="265883"/>
    <lineage>
        <taxon>Bacteria</taxon>
        <taxon>Pseudomonadati</taxon>
        <taxon>Pseudomonadota</taxon>
        <taxon>Gammaproteobacteria</taxon>
        <taxon>Thiotrichales</taxon>
        <taxon>Piscirickettsiaceae</taxon>
        <taxon>Hydrogenovibrio</taxon>
    </lineage>
</organism>
<evidence type="ECO:0000256" key="4">
    <source>
        <dbReference type="ARBA" id="ARBA00023002"/>
    </source>
</evidence>
<keyword evidence="6" id="KW-0175">Coiled coil</keyword>
<dbReference type="SUPFAM" id="SSF55447">
    <property type="entry name" value="CO dehydrogenase flavoprotein C-terminal domain-like"/>
    <property type="match status" value="1"/>
</dbReference>
<dbReference type="Gene3D" id="3.30.390.50">
    <property type="entry name" value="CO dehydrogenase flavoprotein, C-terminal domain"/>
    <property type="match status" value="1"/>
</dbReference>
<dbReference type="SUPFAM" id="SSF56176">
    <property type="entry name" value="FAD-binding/transporter-associated domain-like"/>
    <property type="match status" value="1"/>
</dbReference>
<sequence length="503" mass="55794">MKDTPPDQPIRFLLGNELKTLADVSPTMTVLNYLRTEEKAIGTKEGCAEGDCGACTVVLGELIDGQLQYRAVNACILFLPMLDGKQLLTVEHLKETNGQLHPVQQSMVDRHASQCGFCTPGIVMSGFALYQNVRQNHQAWSELKPENTVSELNKIYAGNLCRCTGYGPILESGKDILAQAQQDAAAYQAEAQTITQQLQAIQPREAKRWQHDQQTYIQPSNITELTHAYQQHPDANLLAGGTDLGLWVTKQHRELDTVIHLGHIPALKTIQETPQHIELGAAVTYSQAIPILCKHFPVLQPFLERHSSTQIRNSGTIVGNIANGSPIGDMPPPLIALGASITLNSAQGPRTLTLQDYFIDYGQQDRQPGEFIEKVTIPLLNTNIPGETVLFKAYKISKRQEQDISSVSAAFYIRLNGGTVEDARLCYGGMAGIPKRATATEKSLIGQAWCDETIFNACDVMITDYQPLDDFRASSRYRMTVAQNLLRKFFIEHRLDNQEKQHA</sequence>
<dbReference type="KEGG" id="htr:EPV75_09860"/>
<dbReference type="SMART" id="SM01092">
    <property type="entry name" value="CO_deh_flav_C"/>
    <property type="match status" value="1"/>
</dbReference>
<dbReference type="Gene3D" id="3.30.465.10">
    <property type="match status" value="1"/>
</dbReference>
<dbReference type="Proteomes" id="UP000285478">
    <property type="component" value="Chromosome"/>
</dbReference>
<dbReference type="InterPro" id="IPR016166">
    <property type="entry name" value="FAD-bd_PCMH"/>
</dbReference>
<name>A0A410H4W9_9GAMM</name>
<dbReference type="InterPro" id="IPR001041">
    <property type="entry name" value="2Fe-2S_ferredoxin-type"/>
</dbReference>
<dbReference type="SUPFAM" id="SSF54292">
    <property type="entry name" value="2Fe-2S ferredoxin-like"/>
    <property type="match status" value="1"/>
</dbReference>
<dbReference type="InterPro" id="IPR012175">
    <property type="entry name" value="Xanth_DH_ssu_bac"/>
</dbReference>
<evidence type="ECO:0000259" key="7">
    <source>
        <dbReference type="PROSITE" id="PS51085"/>
    </source>
</evidence>
<dbReference type="InterPro" id="IPR016169">
    <property type="entry name" value="FAD-bd_PCMH_sub2"/>
</dbReference>
<dbReference type="PANTHER" id="PTHR45444">
    <property type="entry name" value="XANTHINE DEHYDROGENASE"/>
    <property type="match status" value="1"/>
</dbReference>
<dbReference type="PIRSF" id="PIRSF036557">
    <property type="entry name" value="XdhA_RC"/>
    <property type="match status" value="1"/>
</dbReference>
<keyword evidence="2" id="KW-0479">Metal-binding</keyword>
<dbReference type="Gene3D" id="3.30.43.10">
    <property type="entry name" value="Uridine Diphospho-n-acetylenolpyruvylglucosamine Reductase, domain 2"/>
    <property type="match status" value="1"/>
</dbReference>
<evidence type="ECO:0000256" key="3">
    <source>
        <dbReference type="ARBA" id="ARBA00022827"/>
    </source>
</evidence>
<dbReference type="PROSITE" id="PS00197">
    <property type="entry name" value="2FE2S_FER_1"/>
    <property type="match status" value="1"/>
</dbReference>
<dbReference type="Pfam" id="PF01799">
    <property type="entry name" value="Fer2_2"/>
    <property type="match status" value="1"/>
</dbReference>
<evidence type="ECO:0000313" key="9">
    <source>
        <dbReference type="EMBL" id="QAB15951.1"/>
    </source>
</evidence>
<dbReference type="RefSeq" id="WP_128385275.1">
    <property type="nucleotide sequence ID" value="NZ_CP035033.1"/>
</dbReference>
<dbReference type="InterPro" id="IPR036010">
    <property type="entry name" value="2Fe-2S_ferredoxin-like_sf"/>
</dbReference>
<dbReference type="InterPro" id="IPR005107">
    <property type="entry name" value="CO_DH_flav_C"/>
</dbReference>
<evidence type="ECO:0000256" key="1">
    <source>
        <dbReference type="ARBA" id="ARBA00022630"/>
    </source>
</evidence>
<dbReference type="InterPro" id="IPR036683">
    <property type="entry name" value="CO_DH_flav_C_dom_sf"/>
</dbReference>
<keyword evidence="3" id="KW-0274">FAD</keyword>
<keyword evidence="1" id="KW-0285">Flavoprotein</keyword>
<evidence type="ECO:0000256" key="6">
    <source>
        <dbReference type="SAM" id="Coils"/>
    </source>
</evidence>
<dbReference type="Pfam" id="PF03450">
    <property type="entry name" value="CO_deh_flav_C"/>
    <property type="match status" value="1"/>
</dbReference>
<dbReference type="CDD" id="cd00207">
    <property type="entry name" value="fer2"/>
    <property type="match status" value="1"/>
</dbReference>
<dbReference type="InterPro" id="IPR006058">
    <property type="entry name" value="2Fe2S_fd_BS"/>
</dbReference>
<keyword evidence="5" id="KW-0408">Iron</keyword>
<evidence type="ECO:0000256" key="2">
    <source>
        <dbReference type="ARBA" id="ARBA00022723"/>
    </source>
</evidence>
<dbReference type="GO" id="GO:0004854">
    <property type="term" value="F:xanthine dehydrogenase activity"/>
    <property type="evidence" value="ECO:0007669"/>
    <property type="project" value="UniProtKB-EC"/>
</dbReference>
<keyword evidence="10" id="KW-1185">Reference proteome</keyword>
<evidence type="ECO:0000313" key="10">
    <source>
        <dbReference type="Proteomes" id="UP000285478"/>
    </source>
</evidence>
<dbReference type="PANTHER" id="PTHR45444:SF3">
    <property type="entry name" value="XANTHINE DEHYDROGENASE"/>
    <property type="match status" value="1"/>
</dbReference>
<dbReference type="Gene3D" id="3.10.20.30">
    <property type="match status" value="1"/>
</dbReference>
<dbReference type="InterPro" id="IPR014307">
    <property type="entry name" value="Xanthine_DH_ssu"/>
</dbReference>
<dbReference type="InterPro" id="IPR036884">
    <property type="entry name" value="2Fe-2S-bd_dom_sf"/>
</dbReference>
<dbReference type="Gene3D" id="1.10.150.120">
    <property type="entry name" value="[2Fe-2S]-binding domain"/>
    <property type="match status" value="1"/>
</dbReference>
<dbReference type="EC" id="1.17.1.4" evidence="9"/>
<keyword evidence="4 9" id="KW-0560">Oxidoreductase</keyword>
<dbReference type="Pfam" id="PF00111">
    <property type="entry name" value="Fer2"/>
    <property type="match status" value="1"/>
</dbReference>
<dbReference type="GO" id="GO:0051537">
    <property type="term" value="F:2 iron, 2 sulfur cluster binding"/>
    <property type="evidence" value="ECO:0007669"/>
    <property type="project" value="InterPro"/>
</dbReference>
<feature type="domain" description="2Fe-2S ferredoxin-type" evidence="7">
    <location>
        <begin position="8"/>
        <end position="93"/>
    </location>
</feature>
<dbReference type="InterPro" id="IPR016208">
    <property type="entry name" value="Ald_Oxase/xanthine_DH-like"/>
</dbReference>
<dbReference type="InterPro" id="IPR012675">
    <property type="entry name" value="Beta-grasp_dom_sf"/>
</dbReference>
<gene>
    <name evidence="9" type="primary">xdhA</name>
    <name evidence="9" type="ORF">EPV75_09860</name>
</gene>
<accession>A0A410H4W9</accession>
<feature type="coiled-coil region" evidence="6">
    <location>
        <begin position="170"/>
        <end position="197"/>
    </location>
</feature>
<dbReference type="PROSITE" id="PS51085">
    <property type="entry name" value="2FE2S_FER_2"/>
    <property type="match status" value="1"/>
</dbReference>
<dbReference type="EMBL" id="CP035033">
    <property type="protein sequence ID" value="QAB15951.1"/>
    <property type="molecule type" value="Genomic_DNA"/>
</dbReference>
<dbReference type="GO" id="GO:0005506">
    <property type="term" value="F:iron ion binding"/>
    <property type="evidence" value="ECO:0007669"/>
    <property type="project" value="InterPro"/>
</dbReference>
<dbReference type="SUPFAM" id="SSF47741">
    <property type="entry name" value="CO dehydrogenase ISP C-domain like"/>
    <property type="match status" value="1"/>
</dbReference>
<dbReference type="GO" id="GO:0071949">
    <property type="term" value="F:FAD binding"/>
    <property type="evidence" value="ECO:0007669"/>
    <property type="project" value="InterPro"/>
</dbReference>
<proteinExistence type="predicted"/>
<dbReference type="InterPro" id="IPR036318">
    <property type="entry name" value="FAD-bd_PCMH-like_sf"/>
</dbReference>
<dbReference type="InterPro" id="IPR002346">
    <property type="entry name" value="Mopterin_DH_FAD-bd"/>
</dbReference>
<dbReference type="InterPro" id="IPR016167">
    <property type="entry name" value="FAD-bd_PCMH_sub1"/>
</dbReference>
<evidence type="ECO:0000259" key="8">
    <source>
        <dbReference type="PROSITE" id="PS51387"/>
    </source>
</evidence>
<evidence type="ECO:0000256" key="5">
    <source>
        <dbReference type="ARBA" id="ARBA00023004"/>
    </source>
</evidence>